<evidence type="ECO:0008006" key="3">
    <source>
        <dbReference type="Google" id="ProtNLM"/>
    </source>
</evidence>
<reference evidence="2" key="1">
    <citation type="journal article" date="2019" name="Int. J. Syst. Evol. Microbiol.">
        <title>The Global Catalogue of Microorganisms (GCM) 10K type strain sequencing project: providing services to taxonomists for standard genome sequencing and annotation.</title>
        <authorList>
            <consortium name="The Broad Institute Genomics Platform"/>
            <consortium name="The Broad Institute Genome Sequencing Center for Infectious Disease"/>
            <person name="Wu L."/>
            <person name="Ma J."/>
        </authorList>
    </citation>
    <scope>NUCLEOTIDE SEQUENCE [LARGE SCALE GENOMIC DNA]</scope>
    <source>
        <strain evidence="2">KCTC 52416</strain>
    </source>
</reference>
<proteinExistence type="predicted"/>
<protein>
    <recommendedName>
        <fullName evidence="3">Lipoprotein</fullName>
    </recommendedName>
</protein>
<keyword evidence="2" id="KW-1185">Reference proteome</keyword>
<dbReference type="PROSITE" id="PS51257">
    <property type="entry name" value="PROKAR_LIPOPROTEIN"/>
    <property type="match status" value="1"/>
</dbReference>
<name>A0ABV7JNP7_9SPHI</name>
<dbReference type="EMBL" id="JBHRTA010000060">
    <property type="protein sequence ID" value="MFC3199730.1"/>
    <property type="molecule type" value="Genomic_DNA"/>
</dbReference>
<dbReference type="Proteomes" id="UP001595526">
    <property type="component" value="Unassembled WGS sequence"/>
</dbReference>
<organism evidence="1 2">
    <name type="scientific">Parapedobacter deserti</name>
    <dbReference type="NCBI Taxonomy" id="1912957"/>
    <lineage>
        <taxon>Bacteria</taxon>
        <taxon>Pseudomonadati</taxon>
        <taxon>Bacteroidota</taxon>
        <taxon>Sphingobacteriia</taxon>
        <taxon>Sphingobacteriales</taxon>
        <taxon>Sphingobacteriaceae</taxon>
        <taxon>Parapedobacter</taxon>
    </lineage>
</organism>
<evidence type="ECO:0000313" key="1">
    <source>
        <dbReference type="EMBL" id="MFC3199730.1"/>
    </source>
</evidence>
<accession>A0ABV7JNP7</accession>
<comment type="caution">
    <text evidence="1">The sequence shown here is derived from an EMBL/GenBank/DDBJ whole genome shotgun (WGS) entry which is preliminary data.</text>
</comment>
<evidence type="ECO:0000313" key="2">
    <source>
        <dbReference type="Proteomes" id="UP001595526"/>
    </source>
</evidence>
<dbReference type="RefSeq" id="WP_379025635.1">
    <property type="nucleotide sequence ID" value="NZ_JBHRTA010000060.1"/>
</dbReference>
<sequence>MKKGIFLLWCITLFGCSGDESAANKRYVLSIALEGAGGGRSAGPNMEEQIDVDTVTAPSPLEAYSKGVQRYAALLMHIQQFPDSIKAVKELNVRDEQGNDIKQSISQKQRDSVIMNFIQFARRSTIPYYERVKDFELKLMTAR</sequence>
<gene>
    <name evidence="1" type="ORF">ACFOET_19080</name>
</gene>